<accession>A0A0L0G0N3</accession>
<gene>
    <name evidence="1" type="ORF">SARC_05916</name>
</gene>
<dbReference type="InterPro" id="IPR013219">
    <property type="entry name" value="Ribosomal_mS33"/>
</dbReference>
<protein>
    <submittedName>
        <fullName evidence="1">Uncharacterized protein</fullName>
    </submittedName>
</protein>
<dbReference type="EMBL" id="KQ241998">
    <property type="protein sequence ID" value="KNC81768.1"/>
    <property type="molecule type" value="Genomic_DNA"/>
</dbReference>
<dbReference type="Proteomes" id="UP000054560">
    <property type="component" value="Unassembled WGS sequence"/>
</dbReference>
<dbReference type="GeneID" id="25906420"/>
<dbReference type="RefSeq" id="XP_014155670.1">
    <property type="nucleotide sequence ID" value="XM_014300195.1"/>
</dbReference>
<keyword evidence="2" id="KW-1185">Reference proteome</keyword>
<organism evidence="1 2">
    <name type="scientific">Sphaeroforma arctica JP610</name>
    <dbReference type="NCBI Taxonomy" id="667725"/>
    <lineage>
        <taxon>Eukaryota</taxon>
        <taxon>Ichthyosporea</taxon>
        <taxon>Ichthyophonida</taxon>
        <taxon>Sphaeroforma</taxon>
    </lineage>
</organism>
<evidence type="ECO:0000313" key="1">
    <source>
        <dbReference type="EMBL" id="KNC81768.1"/>
    </source>
</evidence>
<name>A0A0L0G0N3_9EUKA</name>
<dbReference type="Pfam" id="PF08293">
    <property type="entry name" value="MRP-S33"/>
    <property type="match status" value="1"/>
</dbReference>
<dbReference type="AlphaFoldDB" id="A0A0L0G0N3"/>
<evidence type="ECO:0000313" key="2">
    <source>
        <dbReference type="Proteomes" id="UP000054560"/>
    </source>
</evidence>
<sequence length="50" mass="5941">MKQLKRPLKGPSTAKYYPDHIEHFEKATLEMKRDLMFTDESEANTILHFC</sequence>
<proteinExistence type="predicted"/>
<reference evidence="1 2" key="1">
    <citation type="submission" date="2011-02" db="EMBL/GenBank/DDBJ databases">
        <title>The Genome Sequence of Sphaeroforma arctica JP610.</title>
        <authorList>
            <consortium name="The Broad Institute Genome Sequencing Platform"/>
            <person name="Russ C."/>
            <person name="Cuomo C."/>
            <person name="Young S.K."/>
            <person name="Zeng Q."/>
            <person name="Gargeya S."/>
            <person name="Alvarado L."/>
            <person name="Berlin A."/>
            <person name="Chapman S.B."/>
            <person name="Chen Z."/>
            <person name="Freedman E."/>
            <person name="Gellesch M."/>
            <person name="Goldberg J."/>
            <person name="Griggs A."/>
            <person name="Gujja S."/>
            <person name="Heilman E."/>
            <person name="Heiman D."/>
            <person name="Howarth C."/>
            <person name="Mehta T."/>
            <person name="Neiman D."/>
            <person name="Pearson M."/>
            <person name="Roberts A."/>
            <person name="Saif S."/>
            <person name="Shea T."/>
            <person name="Shenoy N."/>
            <person name="Sisk P."/>
            <person name="Stolte C."/>
            <person name="Sykes S."/>
            <person name="White J."/>
            <person name="Yandava C."/>
            <person name="Burger G."/>
            <person name="Gray M.W."/>
            <person name="Holland P.W.H."/>
            <person name="King N."/>
            <person name="Lang F.B.F."/>
            <person name="Roger A.J."/>
            <person name="Ruiz-Trillo I."/>
            <person name="Haas B."/>
            <person name="Nusbaum C."/>
            <person name="Birren B."/>
        </authorList>
    </citation>
    <scope>NUCLEOTIDE SEQUENCE [LARGE SCALE GENOMIC DNA]</scope>
    <source>
        <strain evidence="1 2">JP610</strain>
    </source>
</reference>